<dbReference type="KEGG" id="dli:dnl_26470"/>
<proteinExistence type="predicted"/>
<organism evidence="3 4">
    <name type="scientific">Desulfonema limicola</name>
    <dbReference type="NCBI Taxonomy" id="45656"/>
    <lineage>
        <taxon>Bacteria</taxon>
        <taxon>Pseudomonadati</taxon>
        <taxon>Thermodesulfobacteriota</taxon>
        <taxon>Desulfobacteria</taxon>
        <taxon>Desulfobacterales</taxon>
        <taxon>Desulfococcaceae</taxon>
        <taxon>Desulfonema</taxon>
    </lineage>
</organism>
<dbReference type="InterPro" id="IPR048503">
    <property type="entry name" value="NamZ_C"/>
</dbReference>
<keyword evidence="4" id="KW-1185">Reference proteome</keyword>
<accession>A0A975B7L2</accession>
<dbReference type="PANTHER" id="PTHR42915">
    <property type="entry name" value="HYPOTHETICAL 460 KDA PROTEIN IN FEUA-SIGW INTERGENIC REGION [PRECURSOR]"/>
    <property type="match status" value="1"/>
</dbReference>
<reference evidence="3" key="1">
    <citation type="journal article" date="2021" name="Microb. Physiol.">
        <title>Proteogenomic Insights into the Physiology of Marine, Sulfate-Reducing, Filamentous Desulfonema limicola and Desulfonema magnum.</title>
        <authorList>
            <person name="Schnaars V."/>
            <person name="Wohlbrand L."/>
            <person name="Scheve S."/>
            <person name="Hinrichs C."/>
            <person name="Reinhardt R."/>
            <person name="Rabus R."/>
        </authorList>
    </citation>
    <scope>NUCLEOTIDE SEQUENCE</scope>
    <source>
        <strain evidence="3">5ac10</strain>
    </source>
</reference>
<gene>
    <name evidence="3" type="ORF">dnl_26470</name>
</gene>
<dbReference type="RefSeq" id="WP_207692004.1">
    <property type="nucleotide sequence ID" value="NZ_CP061799.1"/>
</dbReference>
<dbReference type="Proteomes" id="UP000663720">
    <property type="component" value="Chromosome"/>
</dbReference>
<protein>
    <submittedName>
        <fullName evidence="3">DUF1343</fullName>
    </submittedName>
</protein>
<dbReference type="Pfam" id="PF07075">
    <property type="entry name" value="NamZ_N"/>
    <property type="match status" value="1"/>
</dbReference>
<evidence type="ECO:0000313" key="3">
    <source>
        <dbReference type="EMBL" id="QTA80347.1"/>
    </source>
</evidence>
<dbReference type="Gene3D" id="3.90.1150.140">
    <property type="match status" value="1"/>
</dbReference>
<dbReference type="InterPro" id="IPR008302">
    <property type="entry name" value="NamZ"/>
</dbReference>
<dbReference type="PIRSF" id="PIRSF016719">
    <property type="entry name" value="UCP016719"/>
    <property type="match status" value="1"/>
</dbReference>
<evidence type="ECO:0000313" key="4">
    <source>
        <dbReference type="Proteomes" id="UP000663720"/>
    </source>
</evidence>
<evidence type="ECO:0000259" key="2">
    <source>
        <dbReference type="Pfam" id="PF20732"/>
    </source>
</evidence>
<dbReference type="AlphaFoldDB" id="A0A975B7L2"/>
<dbReference type="Gene3D" id="3.40.50.12170">
    <property type="entry name" value="Uncharacterised protein PF07075, DUF1343"/>
    <property type="match status" value="1"/>
</dbReference>
<evidence type="ECO:0000259" key="1">
    <source>
        <dbReference type="Pfam" id="PF07075"/>
    </source>
</evidence>
<dbReference type="EMBL" id="CP061799">
    <property type="protein sequence ID" value="QTA80347.1"/>
    <property type="molecule type" value="Genomic_DNA"/>
</dbReference>
<feature type="domain" description="Peptidoglycan beta-N-acetylmuramidase NamZ C-terminal" evidence="2">
    <location>
        <begin position="230"/>
        <end position="396"/>
    </location>
</feature>
<feature type="domain" description="Peptidoglycan beta-N-acetylmuramidase NamZ N-terminal" evidence="1">
    <location>
        <begin position="25"/>
        <end position="224"/>
    </location>
</feature>
<sequence length="397" mass="46008">MYNVKTGLEQFIKSPPEWIKNSSLGLVCNPASTDRQFNHARELINQRFPGQLKALYSPQHGFFAEKQDNMIESSDMFDPVLNIPVFSLYGKTRKPDNKMLDLVDILIIDLQDAGTRVYTFIYTMSYCLEAAKELNKKVIILDRPNPVNGIRVEGNCLCRSLKSFVGRYPIPMRHGLTIGELARLFNDYYEIGCNLHVVPMSCWKRSMYFYDTGLPWIPPSPNLPVPVSSMVYPGQVIWEGTNISEARGTTQPFEVFGAPFIDTREIIEYLETNTKNKQEITPGIILRPVIFEPTSNKWSGQSCRGFQIHIIDPDKYQPYLTSLRLLQAVINLYKEEFKWKNPPYEYEYEKLPIDLIIGNKKIRQALEAGENINNIEASWQDELDKYRKMIHKFYLYN</sequence>
<name>A0A975B7L2_9BACT</name>
<dbReference type="InterPro" id="IPR048502">
    <property type="entry name" value="NamZ_N"/>
</dbReference>
<dbReference type="Pfam" id="PF20732">
    <property type="entry name" value="NamZ_C"/>
    <property type="match status" value="1"/>
</dbReference>
<dbReference type="PANTHER" id="PTHR42915:SF1">
    <property type="entry name" value="PEPTIDOGLYCAN BETA-N-ACETYLMURAMIDASE NAMZ"/>
    <property type="match status" value="1"/>
</dbReference>
<dbReference type="GO" id="GO:0033922">
    <property type="term" value="F:peptidoglycan beta-N-acetylmuramidase activity"/>
    <property type="evidence" value="ECO:0007669"/>
    <property type="project" value="InterPro"/>
</dbReference>